<evidence type="ECO:0008006" key="5">
    <source>
        <dbReference type="Google" id="ProtNLM"/>
    </source>
</evidence>
<evidence type="ECO:0000256" key="2">
    <source>
        <dbReference type="ARBA" id="ARBA00023125"/>
    </source>
</evidence>
<sequence>MQEFNLLYARGDSIVSLNPTAFKHLGLTAGDVLLVKDSNIGEVAVVPDGDWGKAAFSNGVVRLNIVKDRSYLFGFMKYGSFRRQVNAMTPRGSTIRHAGDRWLAARVPLPQKNVDRAVELISAIVDVTLKAENELIQRSRLIKSTVDNEIREHQLPGAFVPSEPSLSQLLESGRFDAAFHSRECQRDLHLVRNYAHGHESVEDAGFTVIPGPSLEIKIIKQRIDSEVRREGYYQMYIPKNISEYGTMISVPFMGTPANLPLLQRGDVLIGEAGFRKGRSVVFVDSPVRASTNAHGLIARHKHNSIVDAIVFRCVFDWYREQGLIDRLAVGGSGGHFSPSYFPLLLLPKFPPVVRQAIVTAYENCPAIWPPVTKLAEYISGSDEFMKHLGIHQLGVLLRHNRLLLEGAFEDIALGLDLDFESIQRRAFSFGLSTDKVVDQS</sequence>
<dbReference type="AlphaFoldDB" id="A0A0F5QJJ5"/>
<evidence type="ECO:0000313" key="4">
    <source>
        <dbReference type="Proteomes" id="UP000033411"/>
    </source>
</evidence>
<evidence type="ECO:0000313" key="3">
    <source>
        <dbReference type="EMBL" id="KKC40873.1"/>
    </source>
</evidence>
<protein>
    <recommendedName>
        <fullName evidence="5">Type I restriction modification DNA specificity domain-containing protein</fullName>
    </recommendedName>
</protein>
<dbReference type="GO" id="GO:0009307">
    <property type="term" value="P:DNA restriction-modification system"/>
    <property type="evidence" value="ECO:0007669"/>
    <property type="project" value="UniProtKB-KW"/>
</dbReference>
<dbReference type="STRING" id="1293439.WH87_01490"/>
<comment type="caution">
    <text evidence="3">The sequence shown here is derived from an EMBL/GenBank/DDBJ whole genome shotgun (WGS) entry which is preliminary data.</text>
</comment>
<dbReference type="Proteomes" id="UP000033411">
    <property type="component" value="Unassembled WGS sequence"/>
</dbReference>
<keyword evidence="2" id="KW-0238">DNA-binding</keyword>
<dbReference type="Gene3D" id="3.90.220.20">
    <property type="entry name" value="DNA methylase specificity domains"/>
    <property type="match status" value="1"/>
</dbReference>
<accession>A0A0F5QJJ5</accession>
<keyword evidence="1" id="KW-0680">Restriction system</keyword>
<keyword evidence="4" id="KW-1185">Reference proteome</keyword>
<dbReference type="GO" id="GO:0003677">
    <property type="term" value="F:DNA binding"/>
    <property type="evidence" value="ECO:0007669"/>
    <property type="project" value="UniProtKB-KW"/>
</dbReference>
<dbReference type="SUPFAM" id="SSF116734">
    <property type="entry name" value="DNA methylase specificity domain"/>
    <property type="match status" value="1"/>
</dbReference>
<evidence type="ECO:0000256" key="1">
    <source>
        <dbReference type="ARBA" id="ARBA00022747"/>
    </source>
</evidence>
<dbReference type="InterPro" id="IPR044946">
    <property type="entry name" value="Restrct_endonuc_typeI_TRD_sf"/>
</dbReference>
<organism evidence="3 4">
    <name type="scientific">Devosia epidermidihirudinis</name>
    <dbReference type="NCBI Taxonomy" id="1293439"/>
    <lineage>
        <taxon>Bacteria</taxon>
        <taxon>Pseudomonadati</taxon>
        <taxon>Pseudomonadota</taxon>
        <taxon>Alphaproteobacteria</taxon>
        <taxon>Hyphomicrobiales</taxon>
        <taxon>Devosiaceae</taxon>
        <taxon>Devosia</taxon>
    </lineage>
</organism>
<proteinExistence type="predicted"/>
<dbReference type="EMBL" id="LANJ01000004">
    <property type="protein sequence ID" value="KKC40873.1"/>
    <property type="molecule type" value="Genomic_DNA"/>
</dbReference>
<reference evidence="3 4" key="1">
    <citation type="submission" date="2015-03" db="EMBL/GenBank/DDBJ databases">
        <authorList>
            <person name="Lepp D."/>
            <person name="Hassan Y.I."/>
            <person name="Li X.-Z."/>
            <person name="Zhou T."/>
        </authorList>
    </citation>
    <scope>NUCLEOTIDE SEQUENCE [LARGE SCALE GENOMIC DNA]</scope>
    <source>
        <strain evidence="3 4">E84</strain>
    </source>
</reference>
<name>A0A0F5QJJ5_9HYPH</name>
<dbReference type="PATRIC" id="fig|1293439.3.peg.2662"/>
<gene>
    <name evidence="3" type="ORF">WH87_01490</name>
</gene>